<proteinExistence type="predicted"/>
<keyword evidence="2" id="KW-1185">Reference proteome</keyword>
<dbReference type="AlphaFoldDB" id="A0A7I8JAG0"/>
<evidence type="ECO:0000313" key="1">
    <source>
        <dbReference type="EMBL" id="CAA2627834.1"/>
    </source>
</evidence>
<reference evidence="1 2" key="1">
    <citation type="submission" date="2019-12" db="EMBL/GenBank/DDBJ databases">
        <authorList>
            <person name="Scholz U."/>
            <person name="Mascher M."/>
            <person name="Fiebig A."/>
        </authorList>
    </citation>
    <scope>NUCLEOTIDE SEQUENCE</scope>
</reference>
<evidence type="ECO:0000313" key="2">
    <source>
        <dbReference type="Proteomes" id="UP001189122"/>
    </source>
</evidence>
<organism evidence="1">
    <name type="scientific">Spirodela intermedia</name>
    <name type="common">Intermediate duckweed</name>
    <dbReference type="NCBI Taxonomy" id="51605"/>
    <lineage>
        <taxon>Eukaryota</taxon>
        <taxon>Viridiplantae</taxon>
        <taxon>Streptophyta</taxon>
        <taxon>Embryophyta</taxon>
        <taxon>Tracheophyta</taxon>
        <taxon>Spermatophyta</taxon>
        <taxon>Magnoliopsida</taxon>
        <taxon>Liliopsida</taxon>
        <taxon>Araceae</taxon>
        <taxon>Lemnoideae</taxon>
        <taxon>Spirodela</taxon>
    </lineage>
</organism>
<dbReference type="EMBL" id="LR743597">
    <property type="protein sequence ID" value="CAA2627834.1"/>
    <property type="molecule type" value="Genomic_DNA"/>
</dbReference>
<gene>
    <name evidence="1" type="ORF">SI7747_10013483</name>
</gene>
<accession>A0A7I8JAG0</accession>
<protein>
    <submittedName>
        <fullName evidence="1">Uncharacterized protein</fullName>
    </submittedName>
</protein>
<name>A0A7I8JAG0_SPIIN</name>
<dbReference type="EMBL" id="CACRZD030000010">
    <property type="protein sequence ID" value="CAA6667090.1"/>
    <property type="molecule type" value="Genomic_DNA"/>
</dbReference>
<dbReference type="Proteomes" id="UP001189122">
    <property type="component" value="Unassembled WGS sequence"/>
</dbReference>
<sequence length="60" mass="7170">METKEIDHYRPIKNPDTEEQNYIMKDRLYKFLMGLNLEYETLVNQILAQEIVPDIKEAIA</sequence>